<accession>A0AA38R090</accession>
<proteinExistence type="predicted"/>
<dbReference type="PANTHER" id="PTHR10067">
    <property type="entry name" value="PHOSPHATIDYLSERINE DECARBOXYLASE"/>
    <property type="match status" value="1"/>
</dbReference>
<dbReference type="InterPro" id="IPR003817">
    <property type="entry name" value="PS_Dcarbxylase"/>
</dbReference>
<protein>
    <submittedName>
        <fullName evidence="3">Phosphatidylserine decarboxylase</fullName>
    </submittedName>
</protein>
<dbReference type="PANTHER" id="PTHR10067:SF11">
    <property type="entry name" value="PHOSPHATIDYLSERINE DECARBOXYLASE"/>
    <property type="match status" value="1"/>
</dbReference>
<reference evidence="3" key="1">
    <citation type="submission" date="2022-07" db="EMBL/GenBank/DDBJ databases">
        <title>Fungi with potential for degradation of polypropylene.</title>
        <authorList>
            <person name="Gostincar C."/>
        </authorList>
    </citation>
    <scope>NUCLEOTIDE SEQUENCE</scope>
    <source>
        <strain evidence="3">EXF-13308</strain>
    </source>
</reference>
<dbReference type="GO" id="GO:0004609">
    <property type="term" value="F:phosphatidylserine decarboxylase activity"/>
    <property type="evidence" value="ECO:0007669"/>
    <property type="project" value="InterPro"/>
</dbReference>
<dbReference type="GO" id="GO:0008654">
    <property type="term" value="P:phospholipid biosynthetic process"/>
    <property type="evidence" value="ECO:0007669"/>
    <property type="project" value="InterPro"/>
</dbReference>
<keyword evidence="2" id="KW-0456">Lyase</keyword>
<dbReference type="Proteomes" id="UP001174694">
    <property type="component" value="Unassembled WGS sequence"/>
</dbReference>
<evidence type="ECO:0000313" key="3">
    <source>
        <dbReference type="EMBL" id="KAJ9129870.1"/>
    </source>
</evidence>
<keyword evidence="1" id="KW-0210">Decarboxylase</keyword>
<evidence type="ECO:0000256" key="2">
    <source>
        <dbReference type="ARBA" id="ARBA00023239"/>
    </source>
</evidence>
<dbReference type="AlphaFoldDB" id="A0AA38R090"/>
<dbReference type="EMBL" id="JANBVO010000125">
    <property type="protein sequence ID" value="KAJ9129870.1"/>
    <property type="molecule type" value="Genomic_DNA"/>
</dbReference>
<gene>
    <name evidence="3" type="ORF">NKR23_g12435</name>
</gene>
<sequence>MIASVSLFGLIHRFLDYLMGICKLVQNREVGWRMLDRKTGRLLHEQQPLWWKIKLLLLFNPLTEWINNTEARRSRLRRKTLDFGITERTPLSAAKIRSFVDFYHIDMDEFEPANIEAYPTFEDFFVRKHKPGTRHICAPDDPSMAVTVADSRVVVYDTVAISHSIWIKGKHFTIANLIMESTLAEKWAEGAVASFRLCVQDYHRYHSPVAGVVAWWKHIPGEYYNVDPVALRSGVDIVSKNARSCVCISSPEFGEVLFVAVGATGVGSIKFHEKFCKEGSSVDKGEEIGWFEFGGSSILVVFEAGRIRFDHDLIRASEQAVAVNVEVGMSLGLARRP</sequence>
<evidence type="ECO:0000256" key="1">
    <source>
        <dbReference type="ARBA" id="ARBA00022793"/>
    </source>
</evidence>
<organism evidence="3 4">
    <name type="scientific">Pleurostoma richardsiae</name>
    <dbReference type="NCBI Taxonomy" id="41990"/>
    <lineage>
        <taxon>Eukaryota</taxon>
        <taxon>Fungi</taxon>
        <taxon>Dikarya</taxon>
        <taxon>Ascomycota</taxon>
        <taxon>Pezizomycotina</taxon>
        <taxon>Sordariomycetes</taxon>
        <taxon>Sordariomycetidae</taxon>
        <taxon>Calosphaeriales</taxon>
        <taxon>Pleurostomataceae</taxon>
        <taxon>Pleurostoma</taxon>
    </lineage>
</organism>
<keyword evidence="4" id="KW-1185">Reference proteome</keyword>
<evidence type="ECO:0000313" key="4">
    <source>
        <dbReference type="Proteomes" id="UP001174694"/>
    </source>
</evidence>
<name>A0AA38R090_9PEZI</name>
<dbReference type="Pfam" id="PF02666">
    <property type="entry name" value="PS_Dcarbxylase"/>
    <property type="match status" value="1"/>
</dbReference>
<comment type="caution">
    <text evidence="3">The sequence shown here is derived from an EMBL/GenBank/DDBJ whole genome shotgun (WGS) entry which is preliminary data.</text>
</comment>